<evidence type="ECO:0000313" key="1">
    <source>
        <dbReference type="EMBL" id="OFD81311.1"/>
    </source>
</evidence>
<reference evidence="1 2" key="1">
    <citation type="submission" date="2016-05" db="EMBL/GenBank/DDBJ databases">
        <title>Bacillus thuringiensis and Bacillus weihenstephanensis as novel biocontrol agents of wilt causing Verticillium species.</title>
        <authorList>
            <person name="Hollensteiner J."/>
            <person name="Wemheuer F."/>
            <person name="Harting R."/>
            <person name="Kolarzyk A."/>
            <person name="Diaz-Valerio S."/>
            <person name="Poehlein A."/>
            <person name="Brzuszkiewicz E."/>
            <person name="Nesemann K."/>
            <person name="Braus-Stromeyer S."/>
            <person name="Braus G."/>
            <person name="Daniel R."/>
            <person name="Liesegang H."/>
        </authorList>
    </citation>
    <scope>NUCLEOTIDE SEQUENCE [LARGE SCALE GENOMIC DNA]</scope>
    <source>
        <strain evidence="1 2">GOE8</strain>
    </source>
</reference>
<accession>A0A1E8B9Y3</accession>
<gene>
    <name evidence="1" type="ORF">BWGOE8_17850</name>
</gene>
<evidence type="ECO:0000313" key="2">
    <source>
        <dbReference type="Proteomes" id="UP000175706"/>
    </source>
</evidence>
<comment type="caution">
    <text evidence="1">The sequence shown here is derived from an EMBL/GenBank/DDBJ whole genome shotgun (WGS) entry which is preliminary data.</text>
</comment>
<dbReference type="Proteomes" id="UP000175706">
    <property type="component" value="Unassembled WGS sequence"/>
</dbReference>
<proteinExistence type="predicted"/>
<protein>
    <submittedName>
        <fullName evidence="1">Uncharacterized protein</fullName>
    </submittedName>
</protein>
<dbReference type="EMBL" id="LXLT01000021">
    <property type="protein sequence ID" value="OFD81311.1"/>
    <property type="molecule type" value="Genomic_DNA"/>
</dbReference>
<dbReference type="RefSeq" id="WP_070141732.1">
    <property type="nucleotide sequence ID" value="NZ_LXLT01000021.1"/>
</dbReference>
<sequence length="142" mass="16711">MPEPNMKIKRIWEDTDFFELNFDFTGFYGTANINIYTTNEELEVLKEGIIKLSTFKLHEFQWVSGEDIDNVTHFLSMRFFLHDKRGIVGIEVVADNKQSKPYWMRSNLFILTELNQIDDFIKKIEQLISEEITELEGIIPVG</sequence>
<dbReference type="AlphaFoldDB" id="A0A1E8B9Y3"/>
<dbReference type="PATRIC" id="fig|86662.25.peg.1776"/>
<organism evidence="1 2">
    <name type="scientific">Bacillus mycoides</name>
    <dbReference type="NCBI Taxonomy" id="1405"/>
    <lineage>
        <taxon>Bacteria</taxon>
        <taxon>Bacillati</taxon>
        <taxon>Bacillota</taxon>
        <taxon>Bacilli</taxon>
        <taxon>Bacillales</taxon>
        <taxon>Bacillaceae</taxon>
        <taxon>Bacillus</taxon>
        <taxon>Bacillus cereus group</taxon>
    </lineage>
</organism>
<name>A0A1E8B9Y3_BACMY</name>